<dbReference type="Proteomes" id="UP000504633">
    <property type="component" value="Unplaced"/>
</dbReference>
<dbReference type="Pfam" id="PF03715">
    <property type="entry name" value="Noc2"/>
    <property type="match status" value="1"/>
</dbReference>
<feature type="compositionally biased region" description="Acidic residues" evidence="4">
    <location>
        <begin position="90"/>
        <end position="116"/>
    </location>
</feature>
<evidence type="ECO:0000256" key="2">
    <source>
        <dbReference type="ARBA" id="ARBA00005907"/>
    </source>
</evidence>
<gene>
    <name evidence="6" type="primary">LOC111599208</name>
</gene>
<dbReference type="GO" id="GO:0030690">
    <property type="term" value="C:Noc1p-Noc2p complex"/>
    <property type="evidence" value="ECO:0007669"/>
    <property type="project" value="TreeGrafter"/>
</dbReference>
<dbReference type="GO" id="GO:0042273">
    <property type="term" value="P:ribosomal large subunit biogenesis"/>
    <property type="evidence" value="ECO:0007669"/>
    <property type="project" value="TreeGrafter"/>
</dbReference>
<dbReference type="PANTHER" id="PTHR12687:SF4">
    <property type="entry name" value="NUCLEOLAR COMPLEX PROTEIN 2 HOMOLOG"/>
    <property type="match status" value="1"/>
</dbReference>
<dbReference type="InterPro" id="IPR005343">
    <property type="entry name" value="Noc2"/>
</dbReference>
<feature type="region of interest" description="Disordered" evidence="4">
    <location>
        <begin position="86"/>
        <end position="149"/>
    </location>
</feature>
<dbReference type="OMA" id="GCLRYYL"/>
<sequence>MKVATKKVKSLDKIKPKKAVIKKKQQSEEIPKLPKVVKKTKQSKVEKQPKKKVAKKLQKQDLEGLKDIDPEFYDFLKKNDKELLDFNLMDSDDDDDEEEEDEQQKEDAAEDSEEDDAKYHKPSNDLAVASDESDFEGDDDDEETAGAGGAQKITLNMLRQWELELAKPNVSIEAVRQVIQAFNSALASISADAEGVQANAAAYKVVGAATFNGVIQLCVLHLQPAIIRVLGVKPNSSLPLHKHKKWVKVRGCLRYYLGDLIRLVEQVSSSNILNVLLKHLHQMAGMVAPFTSLGKTILKRLIVLWATGDETVRVLAFLCILKITRKQQATMLNHVLKAMYLAYVRNSKFVSPNTLPGINFMRRSLVEMFALDLNVSYQHAFLYIRQLAIHLRNAVILKKKDSFQAVYNWQFINSLRLWADLLGASANKPQLQPLIYPLVTIATGVVRLIPTAQYFPLRFHCLQSLISLAKETHTYVPVLPLIVEVLRSNTFNRKHTSVSMKPLQFTCILRLNKSQLAENGFRDEVVEQVCGLLLEYLAHESATLAFSDLVVPVVMALKAYLKECRNANYVRKLKQLLEKIQESSRFIEQQRSKSSVTFDLKDAQAVQAWEQQVRNKSTPLDIYYASWLKTHETKKRRQAAQTDDINADYDVPKLKRPAAKTGVPVRNEDGELELFPSDSEDDAAGLPNDDDDGSDSEVEQPQPKKPKRKQEKAKEQHVEVAPVEPADDYDEAATAVDIVKDLDLNDW</sequence>
<comment type="similarity">
    <text evidence="2">Belongs to the NOC2 family.</text>
</comment>
<evidence type="ECO:0000256" key="1">
    <source>
        <dbReference type="ARBA" id="ARBA00004123"/>
    </source>
</evidence>
<dbReference type="OrthoDB" id="10266662at2759"/>
<keyword evidence="5" id="KW-1185">Reference proteome</keyword>
<evidence type="ECO:0000313" key="6">
    <source>
        <dbReference type="RefSeq" id="XP_023170572.2"/>
    </source>
</evidence>
<dbReference type="SUPFAM" id="SSF48371">
    <property type="entry name" value="ARM repeat"/>
    <property type="match status" value="1"/>
</dbReference>
<feature type="region of interest" description="Disordered" evidence="4">
    <location>
        <begin position="656"/>
        <end position="731"/>
    </location>
</feature>
<dbReference type="PANTHER" id="PTHR12687">
    <property type="entry name" value="NUCLEOLAR COMPLEX 2 AND RAD4-RELATED"/>
    <property type="match status" value="1"/>
</dbReference>
<evidence type="ECO:0000313" key="5">
    <source>
        <dbReference type="Proteomes" id="UP000504633"/>
    </source>
</evidence>
<dbReference type="KEGG" id="dhe:111599208"/>
<evidence type="ECO:0000256" key="4">
    <source>
        <dbReference type="SAM" id="MobiDB-lite"/>
    </source>
</evidence>
<protein>
    <submittedName>
        <fullName evidence="6">Nucleolar complex protein 2 homolog</fullName>
    </submittedName>
</protein>
<dbReference type="GO" id="GO:0003714">
    <property type="term" value="F:transcription corepressor activity"/>
    <property type="evidence" value="ECO:0007669"/>
    <property type="project" value="TreeGrafter"/>
</dbReference>
<dbReference type="InterPro" id="IPR016024">
    <property type="entry name" value="ARM-type_fold"/>
</dbReference>
<dbReference type="GO" id="GO:0005654">
    <property type="term" value="C:nucleoplasm"/>
    <property type="evidence" value="ECO:0007669"/>
    <property type="project" value="TreeGrafter"/>
</dbReference>
<dbReference type="GO" id="GO:0000122">
    <property type="term" value="P:negative regulation of transcription by RNA polymerase II"/>
    <property type="evidence" value="ECO:0007669"/>
    <property type="project" value="TreeGrafter"/>
</dbReference>
<keyword evidence="3" id="KW-0539">Nucleus</keyword>
<name>A0A6J1LXX8_DROHY</name>
<comment type="subcellular location">
    <subcellularLocation>
        <location evidence="1">Nucleus</location>
    </subcellularLocation>
</comment>
<dbReference type="GeneID" id="111599208"/>
<dbReference type="CTD" id="35386"/>
<organism evidence="5 6">
    <name type="scientific">Drosophila hydei</name>
    <name type="common">Fruit fly</name>
    <dbReference type="NCBI Taxonomy" id="7224"/>
    <lineage>
        <taxon>Eukaryota</taxon>
        <taxon>Metazoa</taxon>
        <taxon>Ecdysozoa</taxon>
        <taxon>Arthropoda</taxon>
        <taxon>Hexapoda</taxon>
        <taxon>Insecta</taxon>
        <taxon>Pterygota</taxon>
        <taxon>Neoptera</taxon>
        <taxon>Endopterygota</taxon>
        <taxon>Diptera</taxon>
        <taxon>Brachycera</taxon>
        <taxon>Muscomorpha</taxon>
        <taxon>Ephydroidea</taxon>
        <taxon>Drosophilidae</taxon>
        <taxon>Drosophila</taxon>
    </lineage>
</organism>
<feature type="region of interest" description="Disordered" evidence="4">
    <location>
        <begin position="16"/>
        <end position="60"/>
    </location>
</feature>
<dbReference type="AlphaFoldDB" id="A0A6J1LXX8"/>
<reference evidence="6" key="1">
    <citation type="submission" date="2025-08" db="UniProtKB">
        <authorList>
            <consortium name="RefSeq"/>
        </authorList>
    </citation>
    <scope>IDENTIFICATION</scope>
    <source>
        <strain evidence="6">15085-1641.00</strain>
        <tissue evidence="6">Whole body</tissue>
    </source>
</reference>
<feature type="compositionally biased region" description="Acidic residues" evidence="4">
    <location>
        <begin position="678"/>
        <end position="698"/>
    </location>
</feature>
<feature type="compositionally biased region" description="Acidic residues" evidence="4">
    <location>
        <begin position="131"/>
        <end position="144"/>
    </location>
</feature>
<dbReference type="GO" id="GO:0042393">
    <property type="term" value="F:histone binding"/>
    <property type="evidence" value="ECO:0007669"/>
    <property type="project" value="TreeGrafter"/>
</dbReference>
<accession>A0A6J1LXX8</accession>
<dbReference type="GO" id="GO:0030691">
    <property type="term" value="C:Noc2p-Noc3p complex"/>
    <property type="evidence" value="ECO:0007669"/>
    <property type="project" value="TreeGrafter"/>
</dbReference>
<evidence type="ECO:0000256" key="3">
    <source>
        <dbReference type="ARBA" id="ARBA00023242"/>
    </source>
</evidence>
<dbReference type="RefSeq" id="XP_023170572.2">
    <property type="nucleotide sequence ID" value="XM_023314804.2"/>
</dbReference>
<dbReference type="GO" id="GO:0005730">
    <property type="term" value="C:nucleolus"/>
    <property type="evidence" value="ECO:0007669"/>
    <property type="project" value="TreeGrafter"/>
</dbReference>
<proteinExistence type="inferred from homology"/>